<keyword evidence="6" id="KW-1015">Disulfide bond</keyword>
<evidence type="ECO:0000256" key="6">
    <source>
        <dbReference type="PIRSR" id="PIRSR605792-51"/>
    </source>
</evidence>
<dbReference type="AlphaFoldDB" id="A0AAP0D0H9"/>
<keyword evidence="11" id="KW-1185">Reference proteome</keyword>
<evidence type="ECO:0000259" key="9">
    <source>
        <dbReference type="PROSITE" id="PS51352"/>
    </source>
</evidence>
<dbReference type="EMBL" id="JBCNJP010000019">
    <property type="protein sequence ID" value="KAK9062603.1"/>
    <property type="molecule type" value="Genomic_DNA"/>
</dbReference>
<name>A0AAP0D0H9_9ASTR</name>
<dbReference type="SUPFAM" id="SSF52833">
    <property type="entry name" value="Thioredoxin-like"/>
    <property type="match status" value="4"/>
</dbReference>
<dbReference type="GO" id="GO:0005788">
    <property type="term" value="C:endoplasmic reticulum lumen"/>
    <property type="evidence" value="ECO:0007669"/>
    <property type="project" value="UniProtKB-SubCell"/>
</dbReference>
<feature type="disulfide bond" description="Redox-active" evidence="6">
    <location>
        <begin position="656"/>
        <end position="659"/>
    </location>
</feature>
<dbReference type="InterPro" id="IPR013766">
    <property type="entry name" value="Thioredoxin_domain"/>
</dbReference>
<evidence type="ECO:0000256" key="1">
    <source>
        <dbReference type="ARBA" id="ARBA00001182"/>
    </source>
</evidence>
<keyword evidence="6" id="KW-0676">Redox-active center</keyword>
<reference evidence="10 11" key="1">
    <citation type="submission" date="2024-04" db="EMBL/GenBank/DDBJ databases">
        <title>The reference genome of an endangered Asteraceae, Deinandra increscens subsp. villosa, native to the Central Coast of California.</title>
        <authorList>
            <person name="Guilliams M."/>
            <person name="Hasenstab-Lehman K."/>
            <person name="Meyer R."/>
            <person name="Mcevoy S."/>
        </authorList>
    </citation>
    <scope>NUCLEOTIDE SEQUENCE [LARGE SCALE GENOMIC DNA]</scope>
    <source>
        <tissue evidence="10">Leaf</tissue>
    </source>
</reference>
<dbReference type="InterPro" id="IPR036047">
    <property type="entry name" value="F-box-like_dom_sf"/>
</dbReference>
<dbReference type="PANTHER" id="PTHR31370">
    <property type="entry name" value="F-BOX PROTEIN FAMILY-LIKE"/>
    <property type="match status" value="1"/>
</dbReference>
<comment type="caution">
    <text evidence="10">The sequence shown here is derived from an EMBL/GenBank/DDBJ whole genome shotgun (WGS) entry which is preliminary data.</text>
</comment>
<feature type="region of interest" description="Disordered" evidence="7">
    <location>
        <begin position="346"/>
        <end position="367"/>
    </location>
</feature>
<feature type="domain" description="Thioredoxin" evidence="9">
    <location>
        <begin position="915"/>
        <end position="1079"/>
    </location>
</feature>
<dbReference type="Proteomes" id="UP001408789">
    <property type="component" value="Unassembled WGS sequence"/>
</dbReference>
<dbReference type="GO" id="GO:0003756">
    <property type="term" value="F:protein disulfide isomerase activity"/>
    <property type="evidence" value="ECO:0007669"/>
    <property type="project" value="UniProtKB-EC"/>
</dbReference>
<gene>
    <name evidence="10" type="ORF">SSX86_019791</name>
</gene>
<evidence type="ECO:0000256" key="7">
    <source>
        <dbReference type="SAM" id="MobiDB-lite"/>
    </source>
</evidence>
<evidence type="ECO:0000256" key="2">
    <source>
        <dbReference type="ARBA" id="ARBA00004319"/>
    </source>
</evidence>
<feature type="domain" description="Thioredoxin" evidence="9">
    <location>
        <begin position="612"/>
        <end position="738"/>
    </location>
</feature>
<dbReference type="NCBIfam" id="TIGR01130">
    <property type="entry name" value="ER_PDI_fam"/>
    <property type="match status" value="1"/>
</dbReference>
<comment type="catalytic activity">
    <reaction evidence="1">
        <text>Catalyzes the rearrangement of -S-S- bonds in proteins.</text>
        <dbReference type="EC" id="5.3.4.1"/>
    </reaction>
</comment>
<feature type="compositionally biased region" description="Low complexity" evidence="7">
    <location>
        <begin position="1092"/>
        <end position="1107"/>
    </location>
</feature>
<dbReference type="PROSITE" id="PS00194">
    <property type="entry name" value="THIOREDOXIN_1"/>
    <property type="match status" value="1"/>
</dbReference>
<dbReference type="EC" id="5.3.4.1" evidence="3"/>
<dbReference type="PROSITE" id="PS51352">
    <property type="entry name" value="THIOREDOXIN_2"/>
    <property type="match status" value="2"/>
</dbReference>
<dbReference type="Pfam" id="PF00085">
    <property type="entry name" value="Thioredoxin"/>
    <property type="match status" value="2"/>
</dbReference>
<organism evidence="10 11">
    <name type="scientific">Deinandra increscens subsp. villosa</name>
    <dbReference type="NCBI Taxonomy" id="3103831"/>
    <lineage>
        <taxon>Eukaryota</taxon>
        <taxon>Viridiplantae</taxon>
        <taxon>Streptophyta</taxon>
        <taxon>Embryophyta</taxon>
        <taxon>Tracheophyta</taxon>
        <taxon>Spermatophyta</taxon>
        <taxon>Magnoliopsida</taxon>
        <taxon>eudicotyledons</taxon>
        <taxon>Gunneridae</taxon>
        <taxon>Pentapetalae</taxon>
        <taxon>asterids</taxon>
        <taxon>campanulids</taxon>
        <taxon>Asterales</taxon>
        <taxon>Asteraceae</taxon>
        <taxon>Asteroideae</taxon>
        <taxon>Heliantheae alliance</taxon>
        <taxon>Madieae</taxon>
        <taxon>Madiinae</taxon>
        <taxon>Deinandra</taxon>
    </lineage>
</organism>
<evidence type="ECO:0000256" key="5">
    <source>
        <dbReference type="ARBA" id="ARBA00023235"/>
    </source>
</evidence>
<evidence type="ECO:0000259" key="8">
    <source>
        <dbReference type="PROSITE" id="PS50181"/>
    </source>
</evidence>
<dbReference type="CDD" id="cd02982">
    <property type="entry name" value="PDI_b'_family"/>
    <property type="match status" value="1"/>
</dbReference>
<protein>
    <recommendedName>
        <fullName evidence="3">protein disulfide-isomerase</fullName>
        <ecNumber evidence="3">5.3.4.1</ecNumber>
    </recommendedName>
</protein>
<keyword evidence="5" id="KW-0413">Isomerase</keyword>
<dbReference type="SUPFAM" id="SSF81383">
    <property type="entry name" value="F-box domain"/>
    <property type="match status" value="1"/>
</dbReference>
<feature type="region of interest" description="Disordered" evidence="7">
    <location>
        <begin position="1085"/>
        <end position="1107"/>
    </location>
</feature>
<dbReference type="InterPro" id="IPR040275">
    <property type="entry name" value="At5g39450-like"/>
</dbReference>
<dbReference type="CDD" id="cd02981">
    <property type="entry name" value="PDI_b_family"/>
    <property type="match status" value="1"/>
</dbReference>
<evidence type="ECO:0000256" key="4">
    <source>
        <dbReference type="ARBA" id="ARBA00022824"/>
    </source>
</evidence>
<feature type="domain" description="F-box" evidence="8">
    <location>
        <begin position="10"/>
        <end position="56"/>
    </location>
</feature>
<keyword evidence="4" id="KW-0256">Endoplasmic reticulum</keyword>
<dbReference type="InterPro" id="IPR005792">
    <property type="entry name" value="Prot_disulphide_isomerase"/>
</dbReference>
<comment type="subcellular location">
    <subcellularLocation>
        <location evidence="2">Endoplasmic reticulum lumen</location>
    </subcellularLocation>
</comment>
<evidence type="ECO:0000256" key="3">
    <source>
        <dbReference type="ARBA" id="ARBA00012723"/>
    </source>
</evidence>
<dbReference type="InterPro" id="IPR036249">
    <property type="entry name" value="Thioredoxin-like_sf"/>
</dbReference>
<sequence length="1107" mass="123713">MLSDNISCGSKLLLALPDDIFAVVTRSLTPKDVSNLSVCCQNLYVHASSDKVWLTQCELLGVIPHKDIIEWRKGVNSYKALCRFLVYVQPLIGIWVHQNPELGNVVYVMPGFISLVGCRIIPQELGPLGIEEGPILWSPVFEILGNVDGSSAFIFHGRERDSNYMYPGSIKGIDRSCNVLLLEVEPRQQRHGGKLVHSKSFVSNLSPVDTYSTKICPSDREVSKSQRLQDSKPPVPFSRLAFCDRKRLLEAVTSQIRVKVPQSGDGLCFPCLETEDFDILSERRLRLMEMYNSGLSTDPTQSDLGEIRKLFDNSQLHRDGCRTQSSKKKSLAGIFRDSFKHIIGKSGSINGSHEHSKSSSSSGNHKHAQFQEFLRSGDTIGLTLHASTARLSSYRAWPNMHDSRFALYKLPKQEPLAGQEHAGLWGGTFGWPPGKPSADKPGKALFFLLLSYEETQGQRHLIGTKILEGTHYVLHPNGSAMFIVNMNEPSDESFPWDCDGDSSFLDLKEVFAGEGIANGYGFRYPGSKPGSLFVFENGMLVFVWKETRAVLTLQRVNMQDLLKKGERVPPLPPIANFSYLTKSYSNVYAGFSNASNHTSSPRGFYEEGGVEETSGVVATRKSVSGIRWVVHKTDNPLSQWTDFMMLGLFCMVKLRCGHCKRLAPEYEKAASVLANHDPAIVLAKVDADVEANKELAGKYEVQGFPTIKILRNAGEKIQEYNGPREADGIVTYLKKQVGPASPEIKTKEDVESLIDDKKIFIVGIFPKFSGEEYENYMILADKLRSDHDFGHTSNAKLIPRGDSSITKPTLRLLKPFDELFVDSKNFEVDAMEKFIEESSTPLVTFFDQSADNQPFISKYFNSPDSKAMLFLNYDHAKQDLFKSTFHEIAGLYKGKGLVFLMGDVKDSENILEYFGLNGDQTPALVLQDTKGVKYVRQNVQADHIAPWLKDFTDGKLKPYIKSEPIPETNDEPVKVVVTKSINDMVLESKKNVLLEIYAPWCGHCKKLAPILEEVAVSFEQDPDVLIAKFDGTKNDIPSDTFDVQGYPTLYLRSSHGKLLKYDGNRTKDDLIEFIQKNRDAASESIEFIQKNSDATSESTSASAKDEL</sequence>
<dbReference type="CDD" id="cd02995">
    <property type="entry name" value="PDI_a_PDI_a'_C"/>
    <property type="match status" value="1"/>
</dbReference>
<dbReference type="PANTHER" id="PTHR31370:SF2">
    <property type="entry name" value="OS08G0105100 PROTEIN"/>
    <property type="match status" value="1"/>
</dbReference>
<dbReference type="PROSITE" id="PS50181">
    <property type="entry name" value="FBOX"/>
    <property type="match status" value="1"/>
</dbReference>
<dbReference type="Pfam" id="PF13848">
    <property type="entry name" value="Thioredoxin_6"/>
    <property type="match status" value="1"/>
</dbReference>
<evidence type="ECO:0000313" key="11">
    <source>
        <dbReference type="Proteomes" id="UP001408789"/>
    </source>
</evidence>
<dbReference type="Gene3D" id="3.40.30.10">
    <property type="entry name" value="Glutaredoxin"/>
    <property type="match status" value="4"/>
</dbReference>
<evidence type="ECO:0000313" key="10">
    <source>
        <dbReference type="EMBL" id="KAK9062603.1"/>
    </source>
</evidence>
<accession>A0AAP0D0H9</accession>
<feature type="disulfide bond" description="Redox-active" evidence="6">
    <location>
        <begin position="1001"/>
        <end position="1004"/>
    </location>
</feature>
<dbReference type="InterPro" id="IPR001810">
    <property type="entry name" value="F-box_dom"/>
</dbReference>
<dbReference type="InterPro" id="IPR017937">
    <property type="entry name" value="Thioredoxin_CS"/>
</dbReference>
<proteinExistence type="predicted"/>
<dbReference type="FunFam" id="3.40.30.10:FF:000152">
    <property type="entry name" value="Protein disulfide-isomerase"/>
    <property type="match status" value="1"/>
</dbReference>
<dbReference type="FunFam" id="3.40.30.10:FF:000150">
    <property type="entry name" value="Protein disulfide-isomerase"/>
    <property type="match status" value="1"/>
</dbReference>